<evidence type="ECO:0000256" key="4">
    <source>
        <dbReference type="ARBA" id="ARBA00022989"/>
    </source>
</evidence>
<dbReference type="EMBL" id="VNHM01000006">
    <property type="protein sequence ID" value="TYO95922.1"/>
    <property type="molecule type" value="Genomic_DNA"/>
</dbReference>
<reference evidence="9 10" key="1">
    <citation type="submission" date="2019-07" db="EMBL/GenBank/DDBJ databases">
        <title>Genomic Encyclopedia of Type Strains, Phase I: the one thousand microbial genomes (KMG-I) project.</title>
        <authorList>
            <person name="Kyrpides N."/>
        </authorList>
    </citation>
    <scope>NUCLEOTIDE SEQUENCE [LARGE SCALE GENOMIC DNA]</scope>
    <source>
        <strain evidence="9 10">DSM 6562</strain>
    </source>
</reference>
<evidence type="ECO:0000256" key="7">
    <source>
        <dbReference type="HAMAP-Rule" id="MF_00910"/>
    </source>
</evidence>
<keyword evidence="3 7" id="KW-0812">Transmembrane</keyword>
<feature type="transmembrane region" description="Helical" evidence="7">
    <location>
        <begin position="38"/>
        <end position="58"/>
    </location>
</feature>
<evidence type="ECO:0000256" key="3">
    <source>
        <dbReference type="ARBA" id="ARBA00022692"/>
    </source>
</evidence>
<dbReference type="InterPro" id="IPR011922">
    <property type="entry name" value="Cell_div_FtsL"/>
</dbReference>
<gene>
    <name evidence="7" type="primary">ftsL</name>
    <name evidence="9" type="ORF">LX24_01312</name>
</gene>
<comment type="caution">
    <text evidence="9">The sequence shown here is derived from an EMBL/GenBank/DDBJ whole genome shotgun (WGS) entry which is preliminary data.</text>
</comment>
<evidence type="ECO:0000256" key="2">
    <source>
        <dbReference type="ARBA" id="ARBA00022618"/>
    </source>
</evidence>
<sequence>MIVAREKTEYYGLPEKPSRSRRPRKGAAMRGLLRKERLALTGLVLLGFSCCLVIAFYYTQVLITGYRISMAEKELARLRVESHDLYTEVNQLASLENIEAIAVHELGMVKPQNDRIVIVEQAGPVKQQAVASNDAEDGQAETVTLNDPKEEQQRGQNWLIKTFADMVGKLEASIQTG</sequence>
<feature type="region of interest" description="Disordered" evidence="8">
    <location>
        <begin position="129"/>
        <end position="152"/>
    </location>
</feature>
<keyword evidence="2 7" id="KW-0132">Cell division</keyword>
<dbReference type="GO" id="GO:0032153">
    <property type="term" value="C:cell division site"/>
    <property type="evidence" value="ECO:0007669"/>
    <property type="project" value="UniProtKB-UniRule"/>
</dbReference>
<proteinExistence type="inferred from homology"/>
<organism evidence="9 10">
    <name type="scientific">Desulfallas thermosapovorans DSM 6562</name>
    <dbReference type="NCBI Taxonomy" id="1121431"/>
    <lineage>
        <taxon>Bacteria</taxon>
        <taxon>Bacillati</taxon>
        <taxon>Bacillota</taxon>
        <taxon>Clostridia</taxon>
        <taxon>Eubacteriales</taxon>
        <taxon>Desulfallaceae</taxon>
        <taxon>Desulfallas</taxon>
    </lineage>
</organism>
<keyword evidence="10" id="KW-1185">Reference proteome</keyword>
<dbReference type="RefSeq" id="WP_166511342.1">
    <property type="nucleotide sequence ID" value="NZ_VNHM01000006.1"/>
</dbReference>
<keyword evidence="1 7" id="KW-1003">Cell membrane</keyword>
<keyword evidence="6 7" id="KW-0131">Cell cycle</keyword>
<name>A0A5S4ZUZ9_9FIRM</name>
<keyword evidence="5 7" id="KW-0472">Membrane</keyword>
<comment type="similarity">
    <text evidence="7">Belongs to the FtsL family.</text>
</comment>
<comment type="subcellular location">
    <subcellularLocation>
        <location evidence="7">Cell membrane</location>
        <topology evidence="7">Single-pass type II membrane protein</topology>
    </subcellularLocation>
    <text evidence="7">Localizes to the division septum where it forms a ring structure.</text>
</comment>
<evidence type="ECO:0000256" key="1">
    <source>
        <dbReference type="ARBA" id="ARBA00022475"/>
    </source>
</evidence>
<evidence type="ECO:0000313" key="10">
    <source>
        <dbReference type="Proteomes" id="UP000323166"/>
    </source>
</evidence>
<comment type="function">
    <text evidence="7">Essential cell division protein.</text>
</comment>
<evidence type="ECO:0000313" key="9">
    <source>
        <dbReference type="EMBL" id="TYO95922.1"/>
    </source>
</evidence>
<dbReference type="GO" id="GO:0005886">
    <property type="term" value="C:plasma membrane"/>
    <property type="evidence" value="ECO:0007669"/>
    <property type="project" value="UniProtKB-SubCell"/>
</dbReference>
<dbReference type="GO" id="GO:0043093">
    <property type="term" value="P:FtsZ-dependent cytokinesis"/>
    <property type="evidence" value="ECO:0007669"/>
    <property type="project" value="UniProtKB-UniRule"/>
</dbReference>
<evidence type="ECO:0000256" key="5">
    <source>
        <dbReference type="ARBA" id="ARBA00023136"/>
    </source>
</evidence>
<evidence type="ECO:0000256" key="6">
    <source>
        <dbReference type="ARBA" id="ARBA00023306"/>
    </source>
</evidence>
<dbReference type="Proteomes" id="UP000323166">
    <property type="component" value="Unassembled WGS sequence"/>
</dbReference>
<evidence type="ECO:0000256" key="8">
    <source>
        <dbReference type="SAM" id="MobiDB-lite"/>
    </source>
</evidence>
<protein>
    <recommendedName>
        <fullName evidence="7">Cell division protein FtsL</fullName>
    </recommendedName>
</protein>
<keyword evidence="4 7" id="KW-1133">Transmembrane helix</keyword>
<dbReference type="AlphaFoldDB" id="A0A5S4ZUZ9"/>
<accession>A0A5S4ZUZ9</accession>
<dbReference type="HAMAP" id="MF_00910">
    <property type="entry name" value="FtsL"/>
    <property type="match status" value="1"/>
</dbReference>